<evidence type="ECO:0000313" key="5">
    <source>
        <dbReference type="Proteomes" id="UP000183816"/>
    </source>
</evidence>
<organism evidence="4 5">
    <name type="scientific">Streptococcus equinus</name>
    <name type="common">Streptococcus bovis</name>
    <dbReference type="NCBI Taxonomy" id="1335"/>
    <lineage>
        <taxon>Bacteria</taxon>
        <taxon>Bacillati</taxon>
        <taxon>Bacillota</taxon>
        <taxon>Bacilli</taxon>
        <taxon>Lactobacillales</taxon>
        <taxon>Streptococcaceae</taxon>
        <taxon>Streptococcus</taxon>
    </lineage>
</organism>
<feature type="transmembrane region" description="Helical" evidence="2">
    <location>
        <begin position="36"/>
        <end position="54"/>
    </location>
</feature>
<dbReference type="RefSeq" id="WP_234792794.1">
    <property type="nucleotide sequence ID" value="NZ_FNJK01000002.1"/>
</dbReference>
<evidence type="ECO:0000256" key="2">
    <source>
        <dbReference type="SAM" id="Phobius"/>
    </source>
</evidence>
<accession>A0A1H0MT22</accession>
<feature type="transmembrane region" description="Helical" evidence="2">
    <location>
        <begin position="12"/>
        <end position="30"/>
    </location>
</feature>
<dbReference type="GO" id="GO:0080120">
    <property type="term" value="P:CAAX-box protein maturation"/>
    <property type="evidence" value="ECO:0007669"/>
    <property type="project" value="UniProtKB-ARBA"/>
</dbReference>
<keyword evidence="2" id="KW-0812">Transmembrane</keyword>
<reference evidence="4 5" key="1">
    <citation type="submission" date="2016-10" db="EMBL/GenBank/DDBJ databases">
        <authorList>
            <person name="de Groot N.N."/>
        </authorList>
    </citation>
    <scope>NUCLEOTIDE SEQUENCE [LARGE SCALE GENOMIC DNA]</scope>
    <source>
        <strain evidence="4 5">Sb04</strain>
    </source>
</reference>
<sequence>MVSKKEMVFTYIRLNAIPIVIEIVFILSCLIVPSSYIIYTNALFYLLLLAYFLISKDLDLKAWFLSFKSGRKYWIQVLLTLLGFMFAFGLTVFLEGVFPNFNTGTIDLKRDSWLTLLIFAVSTIFLPAVTEETFYRKNMILFDSKKAMIITTFFSMLFYAFEHSLSWWGILLAMIWAFPLSISYIKTRNIYIVMTAHFIGNLIGNGSDVIATLIYWLS</sequence>
<gene>
    <name evidence="4" type="ORF">SAMN05216347_102465</name>
</gene>
<dbReference type="EMBL" id="FNJK01000002">
    <property type="protein sequence ID" value="SDO83541.1"/>
    <property type="molecule type" value="Genomic_DNA"/>
</dbReference>
<feature type="transmembrane region" description="Helical" evidence="2">
    <location>
        <begin position="192"/>
        <end position="217"/>
    </location>
</feature>
<evidence type="ECO:0000259" key="3">
    <source>
        <dbReference type="Pfam" id="PF02517"/>
    </source>
</evidence>
<comment type="similarity">
    <text evidence="1">Belongs to the UPF0177 family.</text>
</comment>
<protein>
    <recommendedName>
        <fullName evidence="3">CAAX prenyl protease 2/Lysostaphin resistance protein A-like domain-containing protein</fullName>
    </recommendedName>
</protein>
<name>A0A1H0MT22_STREI</name>
<dbReference type="InterPro" id="IPR003675">
    <property type="entry name" value="Rce1/LyrA-like_dom"/>
</dbReference>
<dbReference type="AlphaFoldDB" id="A0A1H0MT22"/>
<proteinExistence type="inferred from homology"/>
<feature type="transmembrane region" description="Helical" evidence="2">
    <location>
        <begin position="113"/>
        <end position="130"/>
    </location>
</feature>
<feature type="domain" description="CAAX prenyl protease 2/Lysostaphin resistance protein A-like" evidence="3">
    <location>
        <begin position="115"/>
        <end position="203"/>
    </location>
</feature>
<dbReference type="Proteomes" id="UP000183816">
    <property type="component" value="Unassembled WGS sequence"/>
</dbReference>
<keyword evidence="2" id="KW-1133">Transmembrane helix</keyword>
<evidence type="ECO:0000256" key="1">
    <source>
        <dbReference type="ARBA" id="ARBA00009067"/>
    </source>
</evidence>
<feature type="transmembrane region" description="Helical" evidence="2">
    <location>
        <begin position="142"/>
        <end position="161"/>
    </location>
</feature>
<dbReference type="GO" id="GO:0004175">
    <property type="term" value="F:endopeptidase activity"/>
    <property type="evidence" value="ECO:0007669"/>
    <property type="project" value="UniProtKB-ARBA"/>
</dbReference>
<evidence type="ECO:0000313" key="4">
    <source>
        <dbReference type="EMBL" id="SDO83541.1"/>
    </source>
</evidence>
<dbReference type="Pfam" id="PF02517">
    <property type="entry name" value="Rce1-like"/>
    <property type="match status" value="1"/>
</dbReference>
<feature type="transmembrane region" description="Helical" evidence="2">
    <location>
        <begin position="167"/>
        <end position="185"/>
    </location>
</feature>
<feature type="transmembrane region" description="Helical" evidence="2">
    <location>
        <begin position="74"/>
        <end position="93"/>
    </location>
</feature>
<keyword evidence="2" id="KW-0472">Membrane</keyword>